<reference evidence="3 4" key="1">
    <citation type="submission" date="2019-07" db="EMBL/GenBank/DDBJ databases">
        <title>Complete Genome Sequence of Leptotrichia wadei Strain JMUB3934.</title>
        <authorList>
            <person name="Watanabe S."/>
            <person name="Cui L."/>
        </authorList>
    </citation>
    <scope>NUCLEOTIDE SEQUENCE [LARGE SCALE GENOMIC DNA]</scope>
    <source>
        <strain evidence="3 4">JMUB3934</strain>
    </source>
</reference>
<dbReference type="Pfam" id="PF08346">
    <property type="entry name" value="AntA"/>
    <property type="match status" value="1"/>
</dbReference>
<dbReference type="RefSeq" id="WP_146964837.1">
    <property type="nucleotide sequence ID" value="NZ_AP019835.1"/>
</dbReference>
<sequence>MNELIRIENRGEKQVISARELYEKLEMDKSHWKRWANNNIETSVFFLENIDYEGFAIEANGNETKDYWITIEMAKHLCMMSRTAKAHEVRDYFIKIEQAWNTPEMIMKRALEIAKQKAEEATQKLLDNKHKIDFYNDVTGSDTTAEIGTVAKVLNFKSVGRNTLFDILRRQGILQRDNMPFQTYVDRGYFRVVESKWNAPNGDVKVNYKTVVYQKGIEYISKILRDLGYEKIGEILN</sequence>
<evidence type="ECO:0000313" key="3">
    <source>
        <dbReference type="EMBL" id="BBM50703.1"/>
    </source>
</evidence>
<gene>
    <name evidence="3" type="ORF">JMUB3934_2015</name>
</gene>
<organism evidence="3 4">
    <name type="scientific">Leptotrichia wadei</name>
    <dbReference type="NCBI Taxonomy" id="157687"/>
    <lineage>
        <taxon>Bacteria</taxon>
        <taxon>Fusobacteriati</taxon>
        <taxon>Fusobacteriota</taxon>
        <taxon>Fusobacteriia</taxon>
        <taxon>Fusobacteriales</taxon>
        <taxon>Leptotrichiaceae</taxon>
        <taxon>Leptotrichia</taxon>
    </lineage>
</organism>
<evidence type="ECO:0000313" key="4">
    <source>
        <dbReference type="Proteomes" id="UP000321501"/>
    </source>
</evidence>
<accession>A0A510KLA3</accession>
<feature type="domain" description="Antirepressor protein C-terminal" evidence="1">
    <location>
        <begin position="123"/>
        <end position="225"/>
    </location>
</feature>
<evidence type="ECO:0000259" key="1">
    <source>
        <dbReference type="Pfam" id="PF03374"/>
    </source>
</evidence>
<protein>
    <recommendedName>
        <fullName evidence="5">Phage antirepressor Ant</fullName>
    </recommendedName>
</protein>
<dbReference type="InterPro" id="IPR005039">
    <property type="entry name" value="Ant_C"/>
</dbReference>
<feature type="domain" description="AntA/AntB antirepressor" evidence="2">
    <location>
        <begin position="16"/>
        <end position="83"/>
    </location>
</feature>
<dbReference type="InterPro" id="IPR013557">
    <property type="entry name" value="AntA/B_antirep"/>
</dbReference>
<dbReference type="Proteomes" id="UP000321501">
    <property type="component" value="Chromosome"/>
</dbReference>
<dbReference type="AlphaFoldDB" id="A0A510KLA3"/>
<proteinExistence type="predicted"/>
<evidence type="ECO:0000259" key="2">
    <source>
        <dbReference type="Pfam" id="PF08346"/>
    </source>
</evidence>
<dbReference type="GO" id="GO:0003677">
    <property type="term" value="F:DNA binding"/>
    <property type="evidence" value="ECO:0007669"/>
    <property type="project" value="InterPro"/>
</dbReference>
<name>A0A510KLA3_9FUSO</name>
<dbReference type="Pfam" id="PF03374">
    <property type="entry name" value="ANT"/>
    <property type="match status" value="1"/>
</dbReference>
<evidence type="ECO:0008006" key="5">
    <source>
        <dbReference type="Google" id="ProtNLM"/>
    </source>
</evidence>
<dbReference type="EMBL" id="AP019835">
    <property type="protein sequence ID" value="BBM50703.1"/>
    <property type="molecule type" value="Genomic_DNA"/>
</dbReference>